<reference evidence="7 8" key="1">
    <citation type="submission" date="2008-04" db="EMBL/GenBank/DDBJ databases">
        <title>Complete sequence of chromosome of Natranaerobius thermophilus JW/NM-WN-LF.</title>
        <authorList>
            <consortium name="US DOE Joint Genome Institute"/>
            <person name="Copeland A."/>
            <person name="Lucas S."/>
            <person name="Lapidus A."/>
            <person name="Glavina del Rio T."/>
            <person name="Dalin E."/>
            <person name="Tice H."/>
            <person name="Bruce D."/>
            <person name="Goodwin L."/>
            <person name="Pitluck S."/>
            <person name="Chertkov O."/>
            <person name="Brettin T."/>
            <person name="Detter J.C."/>
            <person name="Han C."/>
            <person name="Kuske C.R."/>
            <person name="Schmutz J."/>
            <person name="Larimer F."/>
            <person name="Land M."/>
            <person name="Hauser L."/>
            <person name="Kyrpides N."/>
            <person name="Lykidis A."/>
            <person name="Mesbah N.M."/>
            <person name="Wiegel J."/>
        </authorList>
    </citation>
    <scope>NUCLEOTIDE SEQUENCE [LARGE SCALE GENOMIC DNA]</scope>
    <source>
        <strain evidence="8">ATCC BAA-1301 / DSM 18059 / JW/NM-WN-LF</strain>
    </source>
</reference>
<evidence type="ECO:0000256" key="1">
    <source>
        <dbReference type="ARBA" id="ARBA00004953"/>
    </source>
</evidence>
<dbReference type="AlphaFoldDB" id="B2A0F6"/>
<evidence type="ECO:0000313" key="8">
    <source>
        <dbReference type="Proteomes" id="UP000001683"/>
    </source>
</evidence>
<dbReference type="HOGENOM" id="CLU_076014_2_1_9"/>
<dbReference type="EMBL" id="CP001034">
    <property type="protein sequence ID" value="ACB84517.1"/>
    <property type="molecule type" value="Genomic_DNA"/>
</dbReference>
<dbReference type="OrthoDB" id="9804789at2"/>
<evidence type="ECO:0000256" key="2">
    <source>
        <dbReference type="ARBA" id="ARBA00022573"/>
    </source>
</evidence>
<dbReference type="Pfam" id="PF00590">
    <property type="entry name" value="TP_methylase"/>
    <property type="match status" value="2"/>
</dbReference>
<dbReference type="InterPro" id="IPR000878">
    <property type="entry name" value="4pyrrol_Mease"/>
</dbReference>
<keyword evidence="8" id="KW-1185">Reference proteome</keyword>
<dbReference type="PANTHER" id="PTHR43467:SF2">
    <property type="entry name" value="COBALT-PRECORRIN-2 C(20)-METHYLTRANSFERASE"/>
    <property type="match status" value="1"/>
</dbReference>
<name>B2A0F6_NATTJ</name>
<dbReference type="CDD" id="cd11645">
    <property type="entry name" value="Precorrin_2_C20_MT"/>
    <property type="match status" value="1"/>
</dbReference>
<dbReference type="GO" id="GO:0009236">
    <property type="term" value="P:cobalamin biosynthetic process"/>
    <property type="evidence" value="ECO:0007669"/>
    <property type="project" value="UniProtKB-KW"/>
</dbReference>
<proteinExistence type="predicted"/>
<dbReference type="RefSeq" id="WP_012447395.1">
    <property type="nucleotide sequence ID" value="NC_010718.1"/>
</dbReference>
<dbReference type="GO" id="GO:0030788">
    <property type="term" value="F:precorrin-2 C20-methyltransferase activity"/>
    <property type="evidence" value="ECO:0007669"/>
    <property type="project" value="InterPro"/>
</dbReference>
<dbReference type="PANTHER" id="PTHR43467">
    <property type="entry name" value="COBALT-PRECORRIN-2 C(20)-METHYLTRANSFERASE"/>
    <property type="match status" value="1"/>
</dbReference>
<dbReference type="KEGG" id="nth:Nther_0932"/>
<keyword evidence="3 7" id="KW-0489">Methyltransferase</keyword>
<evidence type="ECO:0000256" key="3">
    <source>
        <dbReference type="ARBA" id="ARBA00022603"/>
    </source>
</evidence>
<dbReference type="InParanoid" id="B2A0F6"/>
<evidence type="ECO:0000313" key="7">
    <source>
        <dbReference type="EMBL" id="ACB84517.1"/>
    </source>
</evidence>
<dbReference type="InterPro" id="IPR014776">
    <property type="entry name" value="4pyrrole_Mease_sub2"/>
</dbReference>
<dbReference type="SUPFAM" id="SSF53790">
    <property type="entry name" value="Tetrapyrrole methylase"/>
    <property type="match status" value="2"/>
</dbReference>
<keyword evidence="5" id="KW-0949">S-adenosyl-L-methionine</keyword>
<dbReference type="Gene3D" id="3.30.950.10">
    <property type="entry name" value="Methyltransferase, Cobalt-precorrin-4 Transmethylase, Domain 2"/>
    <property type="match status" value="1"/>
</dbReference>
<dbReference type="eggNOG" id="COG2243">
    <property type="taxonomic scope" value="Bacteria"/>
</dbReference>
<sequence length="290" mass="32517">MYNTRKLKSGKLYAIGVGPGDPELLTLKAVRVLSSSDIIIAPKSPGQKKGYAQSIVKAAFKNWEWDDKLPPVETVEVSMNSSADSKTFTIKNSLQRKVLEKLLAGQNISFITLGDPMFYSTYRHLAQLIQEYNQTNQADQTKQTELIDQINQTNLTNQINGANSFNSQSNDAHIQVEVIPGIYSFSAISAKIGGIQLTFGSDKTVIVPVKKDQDYRNYLKDFETLVFLKVTSNFDKLVNQIKESQRVEEAVLVEKLGFPDEKLYQNILEVEPRKVSYLSTLIVSKNLGSR</sequence>
<dbReference type="Gene3D" id="3.40.1010.10">
    <property type="entry name" value="Cobalt-precorrin-4 Transmethylase, Domain 1"/>
    <property type="match status" value="1"/>
</dbReference>
<dbReference type="STRING" id="457570.Nther_0932"/>
<dbReference type="InterPro" id="IPR012382">
    <property type="entry name" value="CobI/CbiL"/>
</dbReference>
<dbReference type="InterPro" id="IPR014777">
    <property type="entry name" value="4pyrrole_Mease_sub1"/>
</dbReference>
<dbReference type="GO" id="GO:0032259">
    <property type="term" value="P:methylation"/>
    <property type="evidence" value="ECO:0007669"/>
    <property type="project" value="UniProtKB-KW"/>
</dbReference>
<reference evidence="7 8" key="2">
    <citation type="journal article" date="2011" name="J. Bacteriol.">
        <title>Complete genome sequence of the anaerobic, halophilic alkalithermophile Natranaerobius thermophilus JW/NM-WN-LF.</title>
        <authorList>
            <person name="Zhao B."/>
            <person name="Mesbah N.M."/>
            <person name="Dalin E."/>
            <person name="Goodwin L."/>
            <person name="Nolan M."/>
            <person name="Pitluck S."/>
            <person name="Chertkov O."/>
            <person name="Brettin T.S."/>
            <person name="Han J."/>
            <person name="Larimer F.W."/>
            <person name="Land M.L."/>
            <person name="Hauser L."/>
            <person name="Kyrpides N."/>
            <person name="Wiegel J."/>
        </authorList>
    </citation>
    <scope>NUCLEOTIDE SEQUENCE [LARGE SCALE GENOMIC DNA]</scope>
    <source>
        <strain evidence="8">ATCC BAA-1301 / DSM 18059 / JW/NM-WN-LF</strain>
    </source>
</reference>
<evidence type="ECO:0000259" key="6">
    <source>
        <dbReference type="Pfam" id="PF00590"/>
    </source>
</evidence>
<evidence type="ECO:0000256" key="5">
    <source>
        <dbReference type="ARBA" id="ARBA00022691"/>
    </source>
</evidence>
<feature type="domain" description="Tetrapyrrole methylase" evidence="6">
    <location>
        <begin position="171"/>
        <end position="266"/>
    </location>
</feature>
<dbReference type="Proteomes" id="UP000001683">
    <property type="component" value="Chromosome"/>
</dbReference>
<accession>B2A0F6</accession>
<comment type="pathway">
    <text evidence="1">Cofactor biosynthesis; adenosylcobalamin biosynthesis.</text>
</comment>
<feature type="domain" description="Tetrapyrrole methylase" evidence="6">
    <location>
        <begin position="11"/>
        <end position="131"/>
    </location>
</feature>
<protein>
    <submittedName>
        <fullName evidence="7">Precorrin-2 C20-methyltransferase</fullName>
    </submittedName>
</protein>
<keyword evidence="4 7" id="KW-0808">Transferase</keyword>
<keyword evidence="2" id="KW-0169">Cobalamin biosynthesis</keyword>
<dbReference type="InterPro" id="IPR035996">
    <property type="entry name" value="4pyrrol_Methylase_sf"/>
</dbReference>
<gene>
    <name evidence="7" type="ordered locus">Nther_0932</name>
</gene>
<organism evidence="7 8">
    <name type="scientific">Natranaerobius thermophilus (strain ATCC BAA-1301 / DSM 18059 / JW/NM-WN-LF)</name>
    <dbReference type="NCBI Taxonomy" id="457570"/>
    <lineage>
        <taxon>Bacteria</taxon>
        <taxon>Bacillati</taxon>
        <taxon>Bacillota</taxon>
        <taxon>Clostridia</taxon>
        <taxon>Natranaerobiales</taxon>
        <taxon>Natranaerobiaceae</taxon>
        <taxon>Natranaerobius</taxon>
    </lineage>
</organism>
<evidence type="ECO:0000256" key="4">
    <source>
        <dbReference type="ARBA" id="ARBA00022679"/>
    </source>
</evidence>